<dbReference type="PANTHER" id="PTHR10755">
    <property type="entry name" value="COPROPORPHYRINOGEN III OXIDASE, MITOCHONDRIAL"/>
    <property type="match status" value="1"/>
</dbReference>
<dbReference type="InterPro" id="IPR018375">
    <property type="entry name" value="Coprogen_oxidase_CS"/>
</dbReference>
<comment type="caution">
    <text evidence="8">The sequence shown here is derived from an EMBL/GenBank/DDBJ whole genome shotgun (WGS) entry which is preliminary data.</text>
</comment>
<dbReference type="PIRSF" id="PIRSF000166">
    <property type="entry name" value="Coproporphyri_ox"/>
    <property type="match status" value="1"/>
</dbReference>
<reference evidence="9" key="1">
    <citation type="journal article" date="2014" name="Genome Announc.">
        <title>Draft genome sequence of Colletotrichum sublineola, a destructive pathogen of cultivated sorghum.</title>
        <authorList>
            <person name="Baroncelli R."/>
            <person name="Sanz-Martin J.M."/>
            <person name="Rech G.E."/>
            <person name="Sukno S.A."/>
            <person name="Thon M.R."/>
        </authorList>
    </citation>
    <scope>NUCLEOTIDE SEQUENCE [LARGE SCALE GENOMIC DNA]</scope>
    <source>
        <strain evidence="9">TX430BB</strain>
    </source>
</reference>
<sequence length="328" mass="37947">MLTTNGAKTALQEDRQLPMRTRMELFIRRKQQEIISKLEEVDGTHFRTDEWERPNDGGGGRTCVLQDGNVFEKAGVNISIVHGKLNRAAIEEMRQNHRSLPSDDEELEFYALGLSMVVHPRNPMAPTVHMNGRYFETVRADGLSQTAWFGGGSDLTPSYLFDDDAEHFHRTLKKACDEHDPAYYPRFKEWCDEYFNIKHRNERRGIGGIFFDDLDEEFVDSEKGFAFAQSAMDAFLPAYIPIVEKRKDMPFNSKDKEWQQIRRGRYVEFNLVHDRGTAFGLNVPGSRVESILVSLPTTAQWRYMHDEPDPDSPEGKLLEVLRKPKEWV</sequence>
<dbReference type="EMBL" id="JMSE01001084">
    <property type="protein sequence ID" value="KDN64932.1"/>
    <property type="molecule type" value="Genomic_DNA"/>
</dbReference>
<gene>
    <name evidence="8" type="ORF">CSUB01_06196</name>
</gene>
<dbReference type="STRING" id="1173701.A0A066X7J3"/>
<dbReference type="EC" id="1.3.3.3" evidence="4"/>
<dbReference type="NCBIfam" id="NF003727">
    <property type="entry name" value="PRK05330.1"/>
    <property type="match status" value="1"/>
</dbReference>
<dbReference type="UniPathway" id="UPA00251">
    <property type="reaction ID" value="UER00322"/>
</dbReference>
<dbReference type="InterPro" id="IPR036406">
    <property type="entry name" value="Coprogen_oxidase_aer_sf"/>
</dbReference>
<comment type="pathway">
    <text evidence="1">Porphyrin-containing compound metabolism; protoporphyrin-IX biosynthesis; protoporphyrinogen-IX from coproporphyrinogen-III (O2 route): step 1/1.</text>
</comment>
<dbReference type="FunFam" id="3.40.1500.10:FF:000002">
    <property type="entry name" value="oxygen-dependent coproporphyrinogen-III oxidase, mitochondrial"/>
    <property type="match status" value="1"/>
</dbReference>
<protein>
    <recommendedName>
        <fullName evidence="4">coproporphyrinogen oxidase</fullName>
        <ecNumber evidence="4">1.3.3.3</ecNumber>
    </recommendedName>
</protein>
<comment type="similarity">
    <text evidence="2">Belongs to the aerobic coproporphyrinogen-III oxidase family.</text>
</comment>
<evidence type="ECO:0000256" key="6">
    <source>
        <dbReference type="ARBA" id="ARBA00023133"/>
    </source>
</evidence>
<keyword evidence="5" id="KW-0560">Oxidoreductase</keyword>
<dbReference type="OrthoDB" id="15318at2759"/>
<dbReference type="InterPro" id="IPR001260">
    <property type="entry name" value="Coprogen_oxidase_aer"/>
</dbReference>
<evidence type="ECO:0000256" key="1">
    <source>
        <dbReference type="ARBA" id="ARBA00005168"/>
    </source>
</evidence>
<evidence type="ECO:0000256" key="4">
    <source>
        <dbReference type="ARBA" id="ARBA00012869"/>
    </source>
</evidence>
<dbReference type="SUPFAM" id="SSF102886">
    <property type="entry name" value="Coproporphyrinogen III oxidase"/>
    <property type="match status" value="1"/>
</dbReference>
<organism evidence="8 9">
    <name type="scientific">Colletotrichum sublineola</name>
    <name type="common">Sorghum anthracnose fungus</name>
    <dbReference type="NCBI Taxonomy" id="1173701"/>
    <lineage>
        <taxon>Eukaryota</taxon>
        <taxon>Fungi</taxon>
        <taxon>Dikarya</taxon>
        <taxon>Ascomycota</taxon>
        <taxon>Pezizomycotina</taxon>
        <taxon>Sordariomycetes</taxon>
        <taxon>Hypocreomycetidae</taxon>
        <taxon>Glomerellales</taxon>
        <taxon>Glomerellaceae</taxon>
        <taxon>Colletotrichum</taxon>
        <taxon>Colletotrichum graminicola species complex</taxon>
    </lineage>
</organism>
<dbReference type="PRINTS" id="PR00073">
    <property type="entry name" value="COPRGNOXDASE"/>
</dbReference>
<evidence type="ECO:0000313" key="8">
    <source>
        <dbReference type="EMBL" id="KDN64932.1"/>
    </source>
</evidence>
<name>A0A066X7J3_COLSU</name>
<evidence type="ECO:0000256" key="3">
    <source>
        <dbReference type="ARBA" id="ARBA00011738"/>
    </source>
</evidence>
<dbReference type="GO" id="GO:0004109">
    <property type="term" value="F:coproporphyrinogen oxidase activity"/>
    <property type="evidence" value="ECO:0007669"/>
    <property type="project" value="UniProtKB-EC"/>
</dbReference>
<dbReference type="Pfam" id="PF01218">
    <property type="entry name" value="Coprogen_oxidas"/>
    <property type="match status" value="1"/>
</dbReference>
<comment type="subunit">
    <text evidence="3">Homodimer.</text>
</comment>
<dbReference type="AlphaFoldDB" id="A0A066X7J3"/>
<evidence type="ECO:0000313" key="9">
    <source>
        <dbReference type="Proteomes" id="UP000027238"/>
    </source>
</evidence>
<dbReference type="PROSITE" id="PS01021">
    <property type="entry name" value="COPROGEN_OXIDASE"/>
    <property type="match status" value="1"/>
</dbReference>
<dbReference type="PANTHER" id="PTHR10755:SF0">
    <property type="entry name" value="OXYGEN-DEPENDENT COPROPORPHYRINOGEN-III OXIDASE, MITOCHONDRIAL"/>
    <property type="match status" value="1"/>
</dbReference>
<dbReference type="GO" id="GO:0005737">
    <property type="term" value="C:cytoplasm"/>
    <property type="evidence" value="ECO:0007669"/>
    <property type="project" value="TreeGrafter"/>
</dbReference>
<keyword evidence="6" id="KW-0350">Heme biosynthesis</keyword>
<keyword evidence="9" id="KW-1185">Reference proteome</keyword>
<evidence type="ECO:0000256" key="7">
    <source>
        <dbReference type="ARBA" id="ARBA00023244"/>
    </source>
</evidence>
<dbReference type="HOGENOM" id="CLU_026169_0_1_1"/>
<evidence type="ECO:0000256" key="5">
    <source>
        <dbReference type="ARBA" id="ARBA00023002"/>
    </source>
</evidence>
<dbReference type="OMA" id="NTPYTEQ"/>
<evidence type="ECO:0000256" key="2">
    <source>
        <dbReference type="ARBA" id="ARBA00010644"/>
    </source>
</evidence>
<dbReference type="GO" id="GO:0006782">
    <property type="term" value="P:protoporphyrinogen IX biosynthetic process"/>
    <property type="evidence" value="ECO:0007669"/>
    <property type="project" value="UniProtKB-UniPathway"/>
</dbReference>
<accession>A0A066X7J3</accession>
<dbReference type="eggNOG" id="KOG1518">
    <property type="taxonomic scope" value="Eukaryota"/>
</dbReference>
<dbReference type="Gene3D" id="3.40.1500.10">
    <property type="entry name" value="Coproporphyrinogen III oxidase, aerobic"/>
    <property type="match status" value="1"/>
</dbReference>
<keyword evidence="7" id="KW-0627">Porphyrin biosynthesis</keyword>
<dbReference type="Proteomes" id="UP000027238">
    <property type="component" value="Unassembled WGS sequence"/>
</dbReference>
<proteinExistence type="inferred from homology"/>